<organism evidence="7 8">
    <name type="scientific">Thioclava litoralis</name>
    <dbReference type="NCBI Taxonomy" id="3076557"/>
    <lineage>
        <taxon>Bacteria</taxon>
        <taxon>Pseudomonadati</taxon>
        <taxon>Pseudomonadota</taxon>
        <taxon>Alphaproteobacteria</taxon>
        <taxon>Rhodobacterales</taxon>
        <taxon>Paracoccaceae</taxon>
        <taxon>Thioclava</taxon>
    </lineage>
</organism>
<gene>
    <name evidence="7" type="ORF">RPE78_16760</name>
</gene>
<name>A0ABZ1E6B2_9RHOB</name>
<protein>
    <submittedName>
        <fullName evidence="7">Helix-turn-helix domain-containing protein</fullName>
    </submittedName>
</protein>
<dbReference type="RefSeq" id="WP_330629626.1">
    <property type="nucleotide sequence ID" value="NZ_CP135445.1"/>
</dbReference>
<evidence type="ECO:0000313" key="8">
    <source>
        <dbReference type="Proteomes" id="UP001623290"/>
    </source>
</evidence>
<dbReference type="PANTHER" id="PTHR30055">
    <property type="entry name" value="HTH-TYPE TRANSCRIPTIONAL REGULATOR RUTR"/>
    <property type="match status" value="1"/>
</dbReference>
<keyword evidence="7" id="KW-0614">Plasmid</keyword>
<reference evidence="7 8" key="1">
    <citation type="submission" date="2023-09" db="EMBL/GenBank/DDBJ databases">
        <title>Thioclava shenzhenensis sp. nov., a multidrug resistant bacteria-antagonizing species isolated from coastal seawater.</title>
        <authorList>
            <person name="Long M."/>
        </authorList>
    </citation>
    <scope>NUCLEOTIDE SEQUENCE [LARGE SCALE GENOMIC DNA]</scope>
    <source>
        <strain evidence="7 8">FTW29</strain>
        <plasmid evidence="7 8">unnamed2</plasmid>
    </source>
</reference>
<dbReference type="SUPFAM" id="SSF46689">
    <property type="entry name" value="Homeodomain-like"/>
    <property type="match status" value="1"/>
</dbReference>
<evidence type="ECO:0000256" key="5">
    <source>
        <dbReference type="SAM" id="MobiDB-lite"/>
    </source>
</evidence>
<dbReference type="InterPro" id="IPR001647">
    <property type="entry name" value="HTH_TetR"/>
</dbReference>
<geneLocation type="plasmid" evidence="7 8">
    <name>unnamed2</name>
</geneLocation>
<feature type="region of interest" description="Disordered" evidence="5">
    <location>
        <begin position="1"/>
        <end position="33"/>
    </location>
</feature>
<evidence type="ECO:0000259" key="6">
    <source>
        <dbReference type="PROSITE" id="PS50977"/>
    </source>
</evidence>
<evidence type="ECO:0000256" key="4">
    <source>
        <dbReference type="PROSITE-ProRule" id="PRU00335"/>
    </source>
</evidence>
<accession>A0ABZ1E6B2</accession>
<evidence type="ECO:0000256" key="1">
    <source>
        <dbReference type="ARBA" id="ARBA00023015"/>
    </source>
</evidence>
<dbReference type="EMBL" id="CP135445">
    <property type="protein sequence ID" value="WRY35873.1"/>
    <property type="molecule type" value="Genomic_DNA"/>
</dbReference>
<proteinExistence type="predicted"/>
<dbReference type="InterPro" id="IPR009057">
    <property type="entry name" value="Homeodomain-like_sf"/>
</dbReference>
<sequence length="229" mass="25868">MRDIETMSMGGEDGAKAKTASRGRPKKRSDEARQEQILAAAMSAFIDKGFARATMSDIARQAGMSKRDLYKQFSDKQALFAATIESRRHLILGLPRPDGETLPLRDLLRRVFRLDLDARHADERDTLMALIHRESLMLPTLNALLYDGRILQFRETLVVWLKDEMQTGRVAQAQPERVAGMMLDLVFGVLLPKRRPTVPVDRHLQAEEILDRLEILLAGLVARSAQKPV</sequence>
<dbReference type="PROSITE" id="PS50977">
    <property type="entry name" value="HTH_TETR_2"/>
    <property type="match status" value="1"/>
</dbReference>
<dbReference type="Pfam" id="PF00440">
    <property type="entry name" value="TetR_N"/>
    <property type="match status" value="1"/>
</dbReference>
<dbReference type="Proteomes" id="UP001623290">
    <property type="component" value="Plasmid unnamed2"/>
</dbReference>
<keyword evidence="8" id="KW-1185">Reference proteome</keyword>
<keyword evidence="2 4" id="KW-0238">DNA-binding</keyword>
<keyword evidence="1" id="KW-0805">Transcription regulation</keyword>
<evidence type="ECO:0000256" key="2">
    <source>
        <dbReference type="ARBA" id="ARBA00023125"/>
    </source>
</evidence>
<evidence type="ECO:0000313" key="7">
    <source>
        <dbReference type="EMBL" id="WRY35873.1"/>
    </source>
</evidence>
<dbReference type="PANTHER" id="PTHR30055:SF234">
    <property type="entry name" value="HTH-TYPE TRANSCRIPTIONAL REGULATOR BETI"/>
    <property type="match status" value="1"/>
</dbReference>
<keyword evidence="3" id="KW-0804">Transcription</keyword>
<feature type="domain" description="HTH tetR-type" evidence="6">
    <location>
        <begin position="31"/>
        <end position="91"/>
    </location>
</feature>
<dbReference type="PRINTS" id="PR00455">
    <property type="entry name" value="HTHTETR"/>
</dbReference>
<feature type="DNA-binding region" description="H-T-H motif" evidence="4">
    <location>
        <begin position="54"/>
        <end position="73"/>
    </location>
</feature>
<dbReference type="InterPro" id="IPR050109">
    <property type="entry name" value="HTH-type_TetR-like_transc_reg"/>
</dbReference>
<evidence type="ECO:0000256" key="3">
    <source>
        <dbReference type="ARBA" id="ARBA00023163"/>
    </source>
</evidence>
<dbReference type="Gene3D" id="1.10.357.10">
    <property type="entry name" value="Tetracycline Repressor, domain 2"/>
    <property type="match status" value="1"/>
</dbReference>